<name>A0A919T972_9ACTN</name>
<sequence length="134" mass="14573">MGVGVCRYGEVVGPELVYLDGLIFYAPGGAVALRCIARLSNGQRCRGKVCGGLRGRWVPVRTPLGEIAVYRPTADAATVSRWLSQHCKMHSRAGIVDAVPREWDRFSPRDRHAWLVASPTTAAELSRKAVLGSL</sequence>
<accession>A0A919T972</accession>
<organism evidence="1 2">
    <name type="scientific">Paractinoplanes toevensis</name>
    <dbReference type="NCBI Taxonomy" id="571911"/>
    <lineage>
        <taxon>Bacteria</taxon>
        <taxon>Bacillati</taxon>
        <taxon>Actinomycetota</taxon>
        <taxon>Actinomycetes</taxon>
        <taxon>Micromonosporales</taxon>
        <taxon>Micromonosporaceae</taxon>
        <taxon>Paractinoplanes</taxon>
    </lineage>
</organism>
<proteinExistence type="predicted"/>
<protein>
    <submittedName>
        <fullName evidence="1">Uncharacterized protein</fullName>
    </submittedName>
</protein>
<dbReference type="Proteomes" id="UP000677082">
    <property type="component" value="Unassembled WGS sequence"/>
</dbReference>
<comment type="caution">
    <text evidence="1">The sequence shown here is derived from an EMBL/GenBank/DDBJ whole genome shotgun (WGS) entry which is preliminary data.</text>
</comment>
<dbReference type="AlphaFoldDB" id="A0A919T972"/>
<dbReference type="EMBL" id="BOQN01000028">
    <property type="protein sequence ID" value="GIM90406.1"/>
    <property type="molecule type" value="Genomic_DNA"/>
</dbReference>
<evidence type="ECO:0000313" key="1">
    <source>
        <dbReference type="EMBL" id="GIM90406.1"/>
    </source>
</evidence>
<reference evidence="1 2" key="1">
    <citation type="submission" date="2021-03" db="EMBL/GenBank/DDBJ databases">
        <title>Whole genome shotgun sequence of Actinoplanes toevensis NBRC 105298.</title>
        <authorList>
            <person name="Komaki H."/>
            <person name="Tamura T."/>
        </authorList>
    </citation>
    <scope>NUCLEOTIDE SEQUENCE [LARGE SCALE GENOMIC DNA]</scope>
    <source>
        <strain evidence="1 2">NBRC 105298</strain>
    </source>
</reference>
<evidence type="ECO:0000313" key="2">
    <source>
        <dbReference type="Proteomes" id="UP000677082"/>
    </source>
</evidence>
<gene>
    <name evidence="1" type="ORF">Ato02nite_021990</name>
</gene>
<keyword evidence="2" id="KW-1185">Reference proteome</keyword>